<feature type="region of interest" description="Disordered" evidence="9">
    <location>
        <begin position="542"/>
        <end position="679"/>
    </location>
</feature>
<feature type="compositionally biased region" description="Pro residues" evidence="9">
    <location>
        <begin position="569"/>
        <end position="592"/>
    </location>
</feature>
<feature type="domain" description="BAH" evidence="11">
    <location>
        <begin position="374"/>
        <end position="493"/>
    </location>
</feature>
<evidence type="ECO:0000256" key="6">
    <source>
        <dbReference type="ARBA" id="ARBA00023163"/>
    </source>
</evidence>
<organism evidence="12 13">
    <name type="scientific">Sphaerulina musiva (strain SO2202)</name>
    <name type="common">Poplar stem canker fungus</name>
    <name type="synonym">Septoria musiva</name>
    <dbReference type="NCBI Taxonomy" id="692275"/>
    <lineage>
        <taxon>Eukaryota</taxon>
        <taxon>Fungi</taxon>
        <taxon>Dikarya</taxon>
        <taxon>Ascomycota</taxon>
        <taxon>Pezizomycotina</taxon>
        <taxon>Dothideomycetes</taxon>
        <taxon>Dothideomycetidae</taxon>
        <taxon>Mycosphaerellales</taxon>
        <taxon>Mycosphaerellaceae</taxon>
        <taxon>Sphaerulina</taxon>
    </lineage>
</organism>
<dbReference type="CDD" id="cd04717">
    <property type="entry name" value="BAH_polybromo"/>
    <property type="match status" value="1"/>
</dbReference>
<dbReference type="HOGENOM" id="CLU_007728_0_0_1"/>
<evidence type="ECO:0000259" key="10">
    <source>
        <dbReference type="PROSITE" id="PS50014"/>
    </source>
</evidence>
<dbReference type="PANTHER" id="PTHR16062:SF21">
    <property type="entry name" value="CHROMATIN STRUCTURE-REMODELING COMPLEX SUBUNIT RSC1-RELATED"/>
    <property type="match status" value="1"/>
</dbReference>
<evidence type="ECO:0000259" key="11">
    <source>
        <dbReference type="PROSITE" id="PS51038"/>
    </source>
</evidence>
<dbReference type="OrthoDB" id="1742084at2759"/>
<dbReference type="PRINTS" id="PR00503">
    <property type="entry name" value="BROMODOMAIN"/>
</dbReference>
<dbReference type="InterPro" id="IPR043151">
    <property type="entry name" value="BAH_sf"/>
</dbReference>
<feature type="region of interest" description="Disordered" evidence="9">
    <location>
        <begin position="1"/>
        <end position="32"/>
    </location>
</feature>
<proteinExistence type="predicted"/>
<dbReference type="Gene3D" id="1.20.920.10">
    <property type="entry name" value="Bromodomain-like"/>
    <property type="match status" value="2"/>
</dbReference>
<dbReference type="InterPro" id="IPR018359">
    <property type="entry name" value="Bromodomain_CS"/>
</dbReference>
<evidence type="ECO:0000256" key="3">
    <source>
        <dbReference type="ARBA" id="ARBA00022853"/>
    </source>
</evidence>
<dbReference type="EMBL" id="KB456270">
    <property type="protein sequence ID" value="EMF08888.1"/>
    <property type="molecule type" value="Genomic_DNA"/>
</dbReference>
<evidence type="ECO:0000256" key="5">
    <source>
        <dbReference type="ARBA" id="ARBA00023117"/>
    </source>
</evidence>
<feature type="compositionally biased region" description="Basic and acidic residues" evidence="9">
    <location>
        <begin position="218"/>
        <end position="231"/>
    </location>
</feature>
<keyword evidence="13" id="KW-1185">Reference proteome</keyword>
<keyword evidence="2" id="KW-0677">Repeat</keyword>
<keyword evidence="3" id="KW-0156">Chromatin regulator</keyword>
<dbReference type="RefSeq" id="XP_016757009.1">
    <property type="nucleotide sequence ID" value="XM_016907052.1"/>
</dbReference>
<protein>
    <submittedName>
        <fullName evidence="12">Bromodomain-containing protein</fullName>
    </submittedName>
</protein>
<keyword evidence="7" id="KW-0539">Nucleus</keyword>
<reference evidence="12 13" key="1">
    <citation type="journal article" date="2012" name="PLoS Pathog.">
        <title>Diverse lifestyles and strategies of plant pathogenesis encoded in the genomes of eighteen Dothideomycetes fungi.</title>
        <authorList>
            <person name="Ohm R.A."/>
            <person name="Feau N."/>
            <person name="Henrissat B."/>
            <person name="Schoch C.L."/>
            <person name="Horwitz B.A."/>
            <person name="Barry K.W."/>
            <person name="Condon B.J."/>
            <person name="Copeland A.C."/>
            <person name="Dhillon B."/>
            <person name="Glaser F."/>
            <person name="Hesse C.N."/>
            <person name="Kosti I."/>
            <person name="LaButti K."/>
            <person name="Lindquist E.A."/>
            <person name="Lucas S."/>
            <person name="Salamov A.A."/>
            <person name="Bradshaw R.E."/>
            <person name="Ciuffetti L."/>
            <person name="Hamelin R.C."/>
            <person name="Kema G.H.J."/>
            <person name="Lawrence C."/>
            <person name="Scott J.A."/>
            <person name="Spatafora J.W."/>
            <person name="Turgeon B.G."/>
            <person name="de Wit P.J.G.M."/>
            <person name="Zhong S."/>
            <person name="Goodwin S.B."/>
            <person name="Grigoriev I.V."/>
        </authorList>
    </citation>
    <scope>NUCLEOTIDE SEQUENCE [LARGE SCALE GENOMIC DNA]</scope>
    <source>
        <strain evidence="12 13">SO2202</strain>
    </source>
</reference>
<dbReference type="InterPro" id="IPR037382">
    <property type="entry name" value="Rsc/polybromo"/>
</dbReference>
<feature type="compositionally biased region" description="Pro residues" evidence="9">
    <location>
        <begin position="647"/>
        <end position="661"/>
    </location>
</feature>
<keyword evidence="6" id="KW-0804">Transcription</keyword>
<feature type="compositionally biased region" description="Acidic residues" evidence="9">
    <location>
        <begin position="179"/>
        <end position="201"/>
    </location>
</feature>
<dbReference type="GO" id="GO:0006338">
    <property type="term" value="P:chromatin remodeling"/>
    <property type="evidence" value="ECO:0007669"/>
    <property type="project" value="InterPro"/>
</dbReference>
<dbReference type="Proteomes" id="UP000016931">
    <property type="component" value="Unassembled WGS sequence"/>
</dbReference>
<dbReference type="PROSITE" id="PS50014">
    <property type="entry name" value="BROMODOMAIN_2"/>
    <property type="match status" value="2"/>
</dbReference>
<evidence type="ECO:0000256" key="2">
    <source>
        <dbReference type="ARBA" id="ARBA00022737"/>
    </source>
</evidence>
<gene>
    <name evidence="12" type="ORF">SEPMUDRAFT_151800</name>
</gene>
<dbReference type="GeneID" id="27904189"/>
<evidence type="ECO:0000256" key="1">
    <source>
        <dbReference type="ARBA" id="ARBA00004123"/>
    </source>
</evidence>
<comment type="subcellular location">
    <subcellularLocation>
        <location evidence="1">Nucleus</location>
    </subcellularLocation>
</comment>
<dbReference type="InterPro" id="IPR036427">
    <property type="entry name" value="Bromodomain-like_sf"/>
</dbReference>
<evidence type="ECO:0000256" key="4">
    <source>
        <dbReference type="ARBA" id="ARBA00023015"/>
    </source>
</evidence>
<dbReference type="GO" id="GO:0003682">
    <property type="term" value="F:chromatin binding"/>
    <property type="evidence" value="ECO:0007669"/>
    <property type="project" value="InterPro"/>
</dbReference>
<keyword evidence="5 8" id="KW-0103">Bromodomain</keyword>
<dbReference type="STRING" id="692275.M3BS06"/>
<dbReference type="PANTHER" id="PTHR16062">
    <property type="entry name" value="SWI/SNF-RELATED"/>
    <property type="match status" value="1"/>
</dbReference>
<dbReference type="InterPro" id="IPR001487">
    <property type="entry name" value="Bromodomain"/>
</dbReference>
<dbReference type="GO" id="GO:0016586">
    <property type="term" value="C:RSC-type complex"/>
    <property type="evidence" value="ECO:0007669"/>
    <property type="project" value="InterPro"/>
</dbReference>
<dbReference type="Pfam" id="PF00439">
    <property type="entry name" value="Bromodomain"/>
    <property type="match status" value="2"/>
</dbReference>
<feature type="compositionally biased region" description="Low complexity" evidence="9">
    <location>
        <begin position="15"/>
        <end position="25"/>
    </location>
</feature>
<evidence type="ECO:0000313" key="13">
    <source>
        <dbReference type="Proteomes" id="UP000016931"/>
    </source>
</evidence>
<feature type="domain" description="Bromo" evidence="10">
    <location>
        <begin position="54"/>
        <end position="124"/>
    </location>
</feature>
<dbReference type="FunFam" id="1.20.920.10:FF:000048">
    <property type="entry name" value="RSC complex subunit (RSC1), putative"/>
    <property type="match status" value="1"/>
</dbReference>
<feature type="compositionally biased region" description="Low complexity" evidence="9">
    <location>
        <begin position="614"/>
        <end position="630"/>
    </location>
</feature>
<keyword evidence="4" id="KW-0805">Transcription regulation</keyword>
<evidence type="ECO:0000256" key="9">
    <source>
        <dbReference type="SAM" id="MobiDB-lite"/>
    </source>
</evidence>
<feature type="compositionally biased region" description="Low complexity" evidence="9">
    <location>
        <begin position="169"/>
        <end position="178"/>
    </location>
</feature>
<dbReference type="Gene3D" id="2.30.30.490">
    <property type="match status" value="1"/>
</dbReference>
<dbReference type="SMART" id="SM00439">
    <property type="entry name" value="BAH"/>
    <property type="match status" value="1"/>
</dbReference>
<dbReference type="SUPFAM" id="SSF47370">
    <property type="entry name" value="Bromodomain"/>
    <property type="match status" value="2"/>
</dbReference>
<dbReference type="CDD" id="cd04369">
    <property type="entry name" value="Bromodomain"/>
    <property type="match status" value="1"/>
</dbReference>
<evidence type="ECO:0000256" key="8">
    <source>
        <dbReference type="PROSITE-ProRule" id="PRU00035"/>
    </source>
</evidence>
<evidence type="ECO:0000256" key="7">
    <source>
        <dbReference type="ARBA" id="ARBA00023242"/>
    </source>
</evidence>
<dbReference type="PROSITE" id="PS00633">
    <property type="entry name" value="BROMODOMAIN_1"/>
    <property type="match status" value="1"/>
</dbReference>
<dbReference type="Pfam" id="PF01426">
    <property type="entry name" value="BAH"/>
    <property type="match status" value="1"/>
</dbReference>
<sequence>MSAQRQSVKGRDRSPSSTPVPSTEPQNDGSQIPDAQWKAMSRVLNAIYDFRTGEGFDPSKLFHRLINKRVLPEYYETIKEPMALSTIKRKIARKEYQTIRDFVRDFALIPYNAQVFNIPESGAFQDALVVKQEIERQLQLLVQEDIIAAQDAILPNLGEIPTFVETAPAVEEASGPAEAEAEADDSSDEDVDEDEDDDDEEGGRKKKRKGARASTAASKREAEHDGDEGKRSRGRPPKLLTPMEARIQTILKGIRKPKNNRGQLIIKSFDRLPDKAQLPDYYNEIKNPMAYDQLKRKVKRKKYKSLEDFMADVNLMFNNAKQYNTDDSQIYKEAVLLQVEAGKLYDAEKAKPDDAFADDEGKVPLPNGVLHNGELYKVGDWVHIQNPNDLTKPIPTQVYRTYKNPKGENMVNVCWYYRPEQTVHRFDKHFFANEIVKTGRYRDHRLDEVEGKCFVMFYTRYFKGRPRNIAEGTEIYVCQSRYNETLHQFNTIKTWASCLPDEVRDKDYEMDLFDHPRKIKKYPSPIAFMLKDDQKETDEFPKVQWGAEGAPPKIGAVHRRPRGEKDSPPPEPTPPPPPKLPTPPPRQIPPTPQHNYQQPMAQQLHRAPSNPTMPIQQYTPRPQQYQTPGPATVPRPPSTTPVSYQQPPTPHQPQTVPPRPMVPTTSYAPPASVVTNPVVYAPRPPTQDYRAPPPCEVYTLPDAANLSIPAEVREQYQCDEYGRVLFFTTPPVAMKQPADIAQGHSVRYLAEKARRKLAIEKKRKEREAEQDDSSRAAKKIKLQAVQQVADDIDVMKWKALQVLDKQLAAAVAAQVDDRDLEALAQAQKTAEEQKAARDANERLRTAVRSIKLGSNFFADDWDSRIVS</sequence>
<dbReference type="PRINTS" id="PR01217">
    <property type="entry name" value="PRICHEXTENSN"/>
</dbReference>
<feature type="region of interest" description="Disordered" evidence="9">
    <location>
        <begin position="169"/>
        <end position="243"/>
    </location>
</feature>
<dbReference type="AlphaFoldDB" id="M3BS06"/>
<dbReference type="OMA" id="QKWINAC"/>
<dbReference type="InterPro" id="IPR001025">
    <property type="entry name" value="BAH_dom"/>
</dbReference>
<evidence type="ECO:0000313" key="12">
    <source>
        <dbReference type="EMBL" id="EMF08888.1"/>
    </source>
</evidence>
<feature type="domain" description="Bromo" evidence="10">
    <location>
        <begin position="261"/>
        <end position="331"/>
    </location>
</feature>
<dbReference type="PROSITE" id="PS51038">
    <property type="entry name" value="BAH"/>
    <property type="match status" value="1"/>
</dbReference>
<dbReference type="eggNOG" id="KOG1827">
    <property type="taxonomic scope" value="Eukaryota"/>
</dbReference>
<dbReference type="GO" id="GO:0006368">
    <property type="term" value="P:transcription elongation by RNA polymerase II"/>
    <property type="evidence" value="ECO:0007669"/>
    <property type="project" value="TreeGrafter"/>
</dbReference>
<accession>M3BS06</accession>
<name>M3BS06_SPHMS</name>
<dbReference type="SMART" id="SM00297">
    <property type="entry name" value="BROMO"/>
    <property type="match status" value="2"/>
</dbReference>